<feature type="chain" id="PRO_5034416299" description="NodB homology domain-containing protein" evidence="7">
    <location>
        <begin position="20"/>
        <end position="402"/>
    </location>
</feature>
<evidence type="ECO:0000256" key="2">
    <source>
        <dbReference type="ARBA" id="ARBA00022723"/>
    </source>
</evidence>
<dbReference type="EMBL" id="JAAMPI010000042">
    <property type="protein sequence ID" value="KAF4636942.1"/>
    <property type="molecule type" value="Genomic_DNA"/>
</dbReference>
<evidence type="ECO:0000256" key="7">
    <source>
        <dbReference type="SAM" id="SignalP"/>
    </source>
</evidence>
<proteinExistence type="predicted"/>
<dbReference type="GO" id="GO:0005975">
    <property type="term" value="P:carbohydrate metabolic process"/>
    <property type="evidence" value="ECO:0007669"/>
    <property type="project" value="InterPro"/>
</dbReference>
<dbReference type="InterPro" id="IPR011330">
    <property type="entry name" value="Glyco_hydro/deAcase_b/a-brl"/>
</dbReference>
<keyword evidence="3 7" id="KW-0732">Signal</keyword>
<evidence type="ECO:0000256" key="6">
    <source>
        <dbReference type="ARBA" id="ARBA00023285"/>
    </source>
</evidence>
<sequence length="402" mass="44833">MYLTTSIAVLITLVEQTELAEEPMATHVHLICLAVQPLMETAPLPQMEPSALMRLVDLWVLRLRGICAHQRAHVARAMVIVEVHQIIVRQHQGVKQLSELVMIQAQREMGEDYCTSPDCQFNYGPACDANKIPSGTNTSSIQRNKVGSVLYGSAGIYDCVQAGDMALTFDDGPFIYTSHILNLLQQYNATATFFITGNNNGQSFQQKRYVEEFTDDLLGKGEIDNTSLAWPALIKRMYSEGHQVASHTWSHPDLSNITSLQRKNEMWKNEMALRNILGVIPTYMRSPYSSCTAESGCEGDLNDLGYHITFFNLDTSDYLNDSPTLIQNSKNIFDAAVNSSNPSTDEFLVIAHDIHNQTSQVLVEYMLQGLKAKDYKPVSVGTCLGDPMENWYRTDTSATLGS</sequence>
<dbReference type="PROSITE" id="PS51677">
    <property type="entry name" value="NODB"/>
    <property type="match status" value="1"/>
</dbReference>
<keyword evidence="10" id="KW-1185">Reference proteome</keyword>
<keyword evidence="6" id="KW-0170">Cobalt</keyword>
<keyword evidence="5" id="KW-0119">Carbohydrate metabolism</keyword>
<dbReference type="SUPFAM" id="SSF88713">
    <property type="entry name" value="Glycoside hydrolase/deacetylase"/>
    <property type="match status" value="1"/>
</dbReference>
<dbReference type="AlphaFoldDB" id="A0A8H4W7P4"/>
<reference evidence="9 10" key="1">
    <citation type="submission" date="2020-03" db="EMBL/GenBank/DDBJ databases">
        <title>Draft Genome Sequence of Cudoniella acicularis.</title>
        <authorList>
            <person name="Buettner E."/>
            <person name="Kellner H."/>
        </authorList>
    </citation>
    <scope>NUCLEOTIDE SEQUENCE [LARGE SCALE GENOMIC DNA]</scope>
    <source>
        <strain evidence="9 10">DSM 108380</strain>
    </source>
</reference>
<name>A0A8H4W7P4_9HELO</name>
<evidence type="ECO:0000256" key="3">
    <source>
        <dbReference type="ARBA" id="ARBA00022729"/>
    </source>
</evidence>
<dbReference type="OrthoDB" id="407355at2759"/>
<dbReference type="PANTHER" id="PTHR46471">
    <property type="entry name" value="CHITIN DEACETYLASE"/>
    <property type="match status" value="1"/>
</dbReference>
<gene>
    <name evidence="9" type="ORF">G7Y89_g1142</name>
</gene>
<dbReference type="Gene3D" id="3.20.20.370">
    <property type="entry name" value="Glycoside hydrolase/deacetylase"/>
    <property type="match status" value="1"/>
</dbReference>
<feature type="signal peptide" evidence="7">
    <location>
        <begin position="1"/>
        <end position="19"/>
    </location>
</feature>
<feature type="domain" description="NodB homology" evidence="8">
    <location>
        <begin position="163"/>
        <end position="378"/>
    </location>
</feature>
<evidence type="ECO:0000256" key="4">
    <source>
        <dbReference type="ARBA" id="ARBA00022801"/>
    </source>
</evidence>
<organism evidence="9 10">
    <name type="scientific">Cudoniella acicularis</name>
    <dbReference type="NCBI Taxonomy" id="354080"/>
    <lineage>
        <taxon>Eukaryota</taxon>
        <taxon>Fungi</taxon>
        <taxon>Dikarya</taxon>
        <taxon>Ascomycota</taxon>
        <taxon>Pezizomycotina</taxon>
        <taxon>Leotiomycetes</taxon>
        <taxon>Helotiales</taxon>
        <taxon>Tricladiaceae</taxon>
        <taxon>Cudoniella</taxon>
    </lineage>
</organism>
<comment type="cofactor">
    <cofactor evidence="1">
        <name>Co(2+)</name>
        <dbReference type="ChEBI" id="CHEBI:48828"/>
    </cofactor>
</comment>
<dbReference type="InterPro" id="IPR002509">
    <property type="entry name" value="NODB_dom"/>
</dbReference>
<evidence type="ECO:0000256" key="1">
    <source>
        <dbReference type="ARBA" id="ARBA00001941"/>
    </source>
</evidence>
<dbReference type="Proteomes" id="UP000566819">
    <property type="component" value="Unassembled WGS sequence"/>
</dbReference>
<dbReference type="GO" id="GO:0046872">
    <property type="term" value="F:metal ion binding"/>
    <property type="evidence" value="ECO:0007669"/>
    <property type="project" value="UniProtKB-KW"/>
</dbReference>
<keyword evidence="2" id="KW-0479">Metal-binding</keyword>
<protein>
    <recommendedName>
        <fullName evidence="8">NodB homology domain-containing protein</fullName>
    </recommendedName>
</protein>
<evidence type="ECO:0000313" key="10">
    <source>
        <dbReference type="Proteomes" id="UP000566819"/>
    </source>
</evidence>
<evidence type="ECO:0000259" key="8">
    <source>
        <dbReference type="PROSITE" id="PS51677"/>
    </source>
</evidence>
<dbReference type="Pfam" id="PF01522">
    <property type="entry name" value="Polysacc_deac_1"/>
    <property type="match status" value="1"/>
</dbReference>
<comment type="caution">
    <text evidence="9">The sequence shown here is derived from an EMBL/GenBank/DDBJ whole genome shotgun (WGS) entry which is preliminary data.</text>
</comment>
<evidence type="ECO:0000256" key="5">
    <source>
        <dbReference type="ARBA" id="ARBA00023277"/>
    </source>
</evidence>
<evidence type="ECO:0000313" key="9">
    <source>
        <dbReference type="EMBL" id="KAF4636942.1"/>
    </source>
</evidence>
<dbReference type="PANTHER" id="PTHR46471:SF4">
    <property type="entry name" value="CHITIN DEACETYLASE"/>
    <property type="match status" value="1"/>
</dbReference>
<keyword evidence="4" id="KW-0378">Hydrolase</keyword>
<accession>A0A8H4W7P4</accession>
<dbReference type="CDD" id="cd10951">
    <property type="entry name" value="CE4_ClCDA_like"/>
    <property type="match status" value="1"/>
</dbReference>
<dbReference type="GO" id="GO:0016810">
    <property type="term" value="F:hydrolase activity, acting on carbon-nitrogen (but not peptide) bonds"/>
    <property type="evidence" value="ECO:0007669"/>
    <property type="project" value="InterPro"/>
</dbReference>